<feature type="compositionally biased region" description="Low complexity" evidence="3">
    <location>
        <begin position="8"/>
        <end position="21"/>
    </location>
</feature>
<name>A0A286E8S3_9ACTN</name>
<dbReference type="CDD" id="cd03784">
    <property type="entry name" value="GT1_Gtf-like"/>
    <property type="match status" value="1"/>
</dbReference>
<dbReference type="PANTHER" id="PTHR48050:SF13">
    <property type="entry name" value="STEROL 3-BETA-GLUCOSYLTRANSFERASE UGT80A2"/>
    <property type="match status" value="1"/>
</dbReference>
<dbReference type="GO" id="GO:0008194">
    <property type="term" value="F:UDP-glycosyltransferase activity"/>
    <property type="evidence" value="ECO:0007669"/>
    <property type="project" value="InterPro"/>
</dbReference>
<dbReference type="GO" id="GO:0016758">
    <property type="term" value="F:hexosyltransferase activity"/>
    <property type="evidence" value="ECO:0007669"/>
    <property type="project" value="InterPro"/>
</dbReference>
<dbReference type="Proteomes" id="UP000219072">
    <property type="component" value="Unassembled WGS sequence"/>
</dbReference>
<dbReference type="NCBIfam" id="TIGR01426">
    <property type="entry name" value="MGT"/>
    <property type="match status" value="1"/>
</dbReference>
<keyword evidence="6" id="KW-1185">Reference proteome</keyword>
<dbReference type="Gene3D" id="3.40.50.2000">
    <property type="entry name" value="Glycogen Phosphorylase B"/>
    <property type="match status" value="2"/>
</dbReference>
<dbReference type="EMBL" id="OCNE01000030">
    <property type="protein sequence ID" value="SOD67307.1"/>
    <property type="molecule type" value="Genomic_DNA"/>
</dbReference>
<protein>
    <submittedName>
        <fullName evidence="5">Glycosyltransferase, MGT family</fullName>
    </submittedName>
</protein>
<dbReference type="GO" id="GO:0017000">
    <property type="term" value="P:antibiotic biosynthetic process"/>
    <property type="evidence" value="ECO:0007669"/>
    <property type="project" value="UniProtKB-ARBA"/>
</dbReference>
<dbReference type="InterPro" id="IPR050426">
    <property type="entry name" value="Glycosyltransferase_28"/>
</dbReference>
<dbReference type="InterPro" id="IPR035595">
    <property type="entry name" value="UDP_glycos_trans_CS"/>
</dbReference>
<dbReference type="PROSITE" id="PS00375">
    <property type="entry name" value="UDPGT"/>
    <property type="match status" value="1"/>
</dbReference>
<dbReference type="InterPro" id="IPR006326">
    <property type="entry name" value="UDPGT_MGT-like"/>
</dbReference>
<evidence type="ECO:0000259" key="4">
    <source>
        <dbReference type="Pfam" id="PF06722"/>
    </source>
</evidence>
<organism evidence="5 6">
    <name type="scientific">Streptomyces zhaozhouensis</name>
    <dbReference type="NCBI Taxonomy" id="1300267"/>
    <lineage>
        <taxon>Bacteria</taxon>
        <taxon>Bacillati</taxon>
        <taxon>Actinomycetota</taxon>
        <taxon>Actinomycetes</taxon>
        <taxon>Kitasatosporales</taxon>
        <taxon>Streptomycetaceae</taxon>
        <taxon>Streptomyces</taxon>
    </lineage>
</organism>
<keyword evidence="2 5" id="KW-0808">Transferase</keyword>
<evidence type="ECO:0000313" key="5">
    <source>
        <dbReference type="EMBL" id="SOD67307.1"/>
    </source>
</evidence>
<dbReference type="Pfam" id="PF06722">
    <property type="entry name" value="EryCIII-like_C"/>
    <property type="match status" value="1"/>
</dbReference>
<dbReference type="PANTHER" id="PTHR48050">
    <property type="entry name" value="STEROL 3-BETA-GLUCOSYLTRANSFERASE"/>
    <property type="match status" value="1"/>
</dbReference>
<dbReference type="InterPro" id="IPR010610">
    <property type="entry name" value="EryCIII-like_C"/>
</dbReference>
<dbReference type="InterPro" id="IPR002213">
    <property type="entry name" value="UDP_glucos_trans"/>
</dbReference>
<proteinExistence type="inferred from homology"/>
<evidence type="ECO:0000256" key="3">
    <source>
        <dbReference type="SAM" id="MobiDB-lite"/>
    </source>
</evidence>
<evidence type="ECO:0000256" key="1">
    <source>
        <dbReference type="ARBA" id="ARBA00009995"/>
    </source>
</evidence>
<feature type="domain" description="Erythromycin biosynthesis protein CIII-like C-terminal" evidence="4">
    <location>
        <begin position="282"/>
        <end position="405"/>
    </location>
</feature>
<evidence type="ECO:0000256" key="2">
    <source>
        <dbReference type="ARBA" id="ARBA00022679"/>
    </source>
</evidence>
<sequence>MSSSFHLPASAPSGQGASSTAHAPLSPRTLDRPAHLAMVGIPAISHVLPSLEIIRELVARGHRVTYANDPLMAERITATGAEFVPVESGLPVADNDWPADPIAAMRLFLDDAIRALPQLRAHYDADPADAYLYDIGAYAARALAEAQGRPPIQLSPTYVAWEGYEEEVAAQLWRLPGADAYRERFTDWLASCGATTLDMDRFPGRPDRALALIPRAMQPRAEDVDTSTVTFVGPCFGRRLGSGEWRRPAGARRVLLISLGSAYTRQVAFYRRCLEAFGGLPDWHVVLGIGRHTDPAELGEVPDNVEVHSWLPQLSVLEQADAFVTHAGMGGSSEGLVTGVPMIAVPQAVDQFGNADQLVSLGVARRLDTEEATAERLRAALLELVNDPEVAARSAELRKQAVAEGGTARAADLIEAAVR</sequence>
<feature type="region of interest" description="Disordered" evidence="3">
    <location>
        <begin position="1"/>
        <end position="27"/>
    </location>
</feature>
<comment type="similarity">
    <text evidence="1">Belongs to the UDP-glycosyltransferase family.</text>
</comment>
<reference evidence="5 6" key="1">
    <citation type="submission" date="2017-09" db="EMBL/GenBank/DDBJ databases">
        <authorList>
            <person name="Ehlers B."/>
            <person name="Leendertz F.H."/>
        </authorList>
    </citation>
    <scope>NUCLEOTIDE SEQUENCE [LARGE SCALE GENOMIC DNA]</scope>
    <source>
        <strain evidence="5 6">CGMCC 4.7095</strain>
    </source>
</reference>
<accession>A0A286E8S3</accession>
<dbReference type="SUPFAM" id="SSF53756">
    <property type="entry name" value="UDP-Glycosyltransferase/glycogen phosphorylase"/>
    <property type="match status" value="1"/>
</dbReference>
<evidence type="ECO:0000313" key="6">
    <source>
        <dbReference type="Proteomes" id="UP000219072"/>
    </source>
</evidence>
<dbReference type="FunFam" id="3.40.50.2000:FF:000072">
    <property type="entry name" value="Glycosyl transferase"/>
    <property type="match status" value="1"/>
</dbReference>
<gene>
    <name evidence="5" type="ORF">SAMN06297387_1308</name>
</gene>
<dbReference type="AlphaFoldDB" id="A0A286E8S3"/>